<feature type="transmembrane region" description="Helical" evidence="1">
    <location>
        <begin position="135"/>
        <end position="156"/>
    </location>
</feature>
<keyword evidence="1" id="KW-0812">Transmembrane</keyword>
<dbReference type="EMBL" id="CP048632">
    <property type="protein sequence ID" value="QIB37187.1"/>
    <property type="molecule type" value="Genomic_DNA"/>
</dbReference>
<reference evidence="2 3" key="1">
    <citation type="submission" date="2020-02" db="EMBL/GenBank/DDBJ databases">
        <title>Plant-Promoting Endophytic Bacterium Rhizobium oryzihabitans sp. nov., Isolated from the Root of Rice.</title>
        <authorList>
            <person name="zhao J."/>
            <person name="Zhang G."/>
        </authorList>
    </citation>
    <scope>NUCLEOTIDE SEQUENCE [LARGE SCALE GENOMIC DNA]</scope>
    <source>
        <strain evidence="2 3">M15</strain>
    </source>
</reference>
<evidence type="ECO:0000313" key="3">
    <source>
        <dbReference type="Proteomes" id="UP000464865"/>
    </source>
</evidence>
<dbReference type="Gene3D" id="3.90.1580.10">
    <property type="entry name" value="paralog of FGE (formylglycine-generating enzyme)"/>
    <property type="match status" value="1"/>
</dbReference>
<protein>
    <recommendedName>
        <fullName evidence="4">Formylglycine-generating enzyme family protein</fullName>
    </recommendedName>
</protein>
<proteinExistence type="predicted"/>
<keyword evidence="1" id="KW-1133">Transmembrane helix</keyword>
<dbReference type="InterPro" id="IPR042095">
    <property type="entry name" value="SUMF_sf"/>
</dbReference>
<accession>A0A7L5BE73</accession>
<evidence type="ECO:0000313" key="2">
    <source>
        <dbReference type="EMBL" id="QIB37187.1"/>
    </source>
</evidence>
<keyword evidence="1" id="KW-0472">Membrane</keyword>
<dbReference type="Proteomes" id="UP000464865">
    <property type="component" value="Chromosome M15-11"/>
</dbReference>
<gene>
    <name evidence="2" type="ORF">G3A56_03560</name>
</gene>
<dbReference type="SUPFAM" id="SSF56436">
    <property type="entry name" value="C-type lectin-like"/>
    <property type="match status" value="1"/>
</dbReference>
<evidence type="ECO:0008006" key="4">
    <source>
        <dbReference type="Google" id="ProtNLM"/>
    </source>
</evidence>
<dbReference type="AlphaFoldDB" id="A0A7L5BE73"/>
<dbReference type="KEGG" id="roy:G3A56_03560"/>
<sequence length="165" mass="18295">MLTGANYTLREQLGEGTPYFVSTVDAFAASESYYGTRQQGGNVWEWVEDWRSKGEGGCWRCDEWTKGMRGGSFNYTEIGLSAENLDPGAPELGLFVNGARLARIEEGWEPVSPSSVSTIINTLSEKTAQLKSRPVYLALTSFFAGVVSLGTAWLVIAHYRRRRIN</sequence>
<evidence type="ECO:0000256" key="1">
    <source>
        <dbReference type="SAM" id="Phobius"/>
    </source>
</evidence>
<organism evidence="2 3">
    <name type="scientific">Rhizobium oryzihabitans</name>
    <dbReference type="NCBI Taxonomy" id="2267833"/>
    <lineage>
        <taxon>Bacteria</taxon>
        <taxon>Pseudomonadati</taxon>
        <taxon>Pseudomonadota</taxon>
        <taxon>Alphaproteobacteria</taxon>
        <taxon>Hyphomicrobiales</taxon>
        <taxon>Rhizobiaceae</taxon>
        <taxon>Rhizobium/Agrobacterium group</taxon>
        <taxon>Rhizobium</taxon>
    </lineage>
</organism>
<dbReference type="RefSeq" id="WP_164056173.1">
    <property type="nucleotide sequence ID" value="NZ_CP048632.1"/>
</dbReference>
<keyword evidence="3" id="KW-1185">Reference proteome</keyword>
<name>A0A7L5BE73_9HYPH</name>
<dbReference type="InterPro" id="IPR016187">
    <property type="entry name" value="CTDL_fold"/>
</dbReference>